<keyword evidence="8 10" id="KW-0472">Membrane</keyword>
<keyword evidence="4 10" id="KW-0677">Repeat</keyword>
<dbReference type="GO" id="GO:1904983">
    <property type="term" value="P:glycine import into mitochondrion"/>
    <property type="evidence" value="ECO:0007669"/>
    <property type="project" value="UniProtKB-UniRule"/>
</dbReference>
<evidence type="ECO:0000256" key="5">
    <source>
        <dbReference type="ARBA" id="ARBA00022792"/>
    </source>
</evidence>
<dbReference type="GO" id="GO:0005743">
    <property type="term" value="C:mitochondrial inner membrane"/>
    <property type="evidence" value="ECO:0007669"/>
    <property type="project" value="UniProtKB-SubCell"/>
</dbReference>
<comment type="catalytic activity">
    <reaction evidence="9 10">
        <text>glycine(in) = glycine(out)</text>
        <dbReference type="Rhea" id="RHEA:70715"/>
        <dbReference type="ChEBI" id="CHEBI:57305"/>
    </reaction>
</comment>
<evidence type="ECO:0000313" key="14">
    <source>
        <dbReference type="Proteomes" id="UP000327013"/>
    </source>
</evidence>
<dbReference type="PROSITE" id="PS50920">
    <property type="entry name" value="SOLCAR"/>
    <property type="match status" value="3"/>
</dbReference>
<dbReference type="Proteomes" id="UP000327013">
    <property type="component" value="Unassembled WGS sequence"/>
</dbReference>
<keyword evidence="7 10" id="KW-0496">Mitochondrion</keyword>
<protein>
    <recommendedName>
        <fullName evidence="10">Mitochondrial glycine transporter</fullName>
    </recommendedName>
    <alternativeName>
        <fullName evidence="10">Solute carrier family 25 member 38 homolog</fullName>
    </alternativeName>
</protein>
<comment type="subcellular location">
    <subcellularLocation>
        <location evidence="1">Membrane</location>
        <topology evidence="1">Multi-pass membrane protein</topology>
    </subcellularLocation>
    <subcellularLocation>
        <location evidence="10">Mitochondrion inner membrane</location>
        <topology evidence="10">Multi-pass membrane protein</topology>
    </subcellularLocation>
</comment>
<evidence type="ECO:0000256" key="6">
    <source>
        <dbReference type="ARBA" id="ARBA00022989"/>
    </source>
</evidence>
<keyword evidence="5 10" id="KW-0999">Mitochondrion inner membrane</keyword>
<evidence type="ECO:0000256" key="11">
    <source>
        <dbReference type="PROSITE-ProRule" id="PRU00282"/>
    </source>
</evidence>
<accession>A0A5N6KTQ1</accession>
<evidence type="ECO:0000256" key="7">
    <source>
        <dbReference type="ARBA" id="ARBA00023128"/>
    </source>
</evidence>
<dbReference type="InterPro" id="IPR023395">
    <property type="entry name" value="MCP_dom_sf"/>
</dbReference>
<dbReference type="InterPro" id="IPR030847">
    <property type="entry name" value="Hem25/SLC25A38"/>
</dbReference>
<feature type="region of interest" description="Disordered" evidence="12">
    <location>
        <begin position="1"/>
        <end position="29"/>
    </location>
</feature>
<dbReference type="AlphaFoldDB" id="A0A5N6KTQ1"/>
<dbReference type="HAMAP" id="MF_03064">
    <property type="entry name" value="SLC25A38"/>
    <property type="match status" value="1"/>
</dbReference>
<dbReference type="OrthoDB" id="1924968at2759"/>
<evidence type="ECO:0000256" key="10">
    <source>
        <dbReference type="HAMAP-Rule" id="MF_03064"/>
    </source>
</evidence>
<name>A0A5N6KTQ1_9ROSI</name>
<evidence type="ECO:0000256" key="1">
    <source>
        <dbReference type="ARBA" id="ARBA00004141"/>
    </source>
</evidence>
<evidence type="ECO:0000256" key="2">
    <source>
        <dbReference type="ARBA" id="ARBA00022448"/>
    </source>
</evidence>
<proteinExistence type="inferred from homology"/>
<dbReference type="Gene3D" id="1.50.40.10">
    <property type="entry name" value="Mitochondrial carrier domain"/>
    <property type="match status" value="1"/>
</dbReference>
<evidence type="ECO:0000256" key="12">
    <source>
        <dbReference type="SAM" id="MobiDB-lite"/>
    </source>
</evidence>
<comment type="function">
    <text evidence="10">Mitochondrial glycine transporter that imports glycine into the mitochondrial matrix. Plays an important role in providing glycine for the first enzymatic step in heme biosynthesis, the condensation of glycine with succinyl-CoA to produce 5-aminolevulinate (ALA) in the miochondrial matrix.</text>
</comment>
<gene>
    <name evidence="13" type="ORF">FH972_022185</name>
</gene>
<feature type="repeat" description="Solcar" evidence="11">
    <location>
        <begin position="251"/>
        <end position="335"/>
    </location>
</feature>
<feature type="repeat" description="Solcar" evidence="11">
    <location>
        <begin position="34"/>
        <end position="117"/>
    </location>
</feature>
<sequence length="348" mass="37137">MSNGDGSTLTTAATPISPPPLAISQQKATANPSSKSTFHLLAGLASGFTSSILLQPADLLKTRVQQSRSSSVLSTLRQITSSPQPIRQLWRGTLPSTIRTSVGSALYFTTLNNLRSYLATSPTFNSKNLTSSTTLRKAKSSTLPSLPPTLNLLSGALARASVGFVMMPISVIKVRYESSLYAYKSLLGATRSIAATDGLRGFFAGFGATALRDAPYAGLYVLFYEWGKGALATLANRVPSSDDDQRLGSGTSASINFLSGSLAAASATALTNPPDAIKTRLQLMPQKYNNTLQAARLMLREEGLRSMFDGLALRMGRKALSSALAWTVYEEVVRRAEAQWVEREASGL</sequence>
<keyword evidence="14" id="KW-1185">Reference proteome</keyword>
<feature type="compositionally biased region" description="Polar residues" evidence="12">
    <location>
        <begin position="1"/>
        <end position="14"/>
    </location>
</feature>
<dbReference type="FunFam" id="1.50.40.10:FF:000103">
    <property type="entry name" value="Mitochondrial glycine transporter"/>
    <property type="match status" value="1"/>
</dbReference>
<dbReference type="InterPro" id="IPR018108">
    <property type="entry name" value="MCP_transmembrane"/>
</dbReference>
<evidence type="ECO:0000256" key="4">
    <source>
        <dbReference type="ARBA" id="ARBA00022737"/>
    </source>
</evidence>
<dbReference type="EMBL" id="VIBQ01000010">
    <property type="protein sequence ID" value="KAB8339251.1"/>
    <property type="molecule type" value="Genomic_DNA"/>
</dbReference>
<keyword evidence="3 10" id="KW-0812">Transmembrane</keyword>
<keyword evidence="2 10" id="KW-0813">Transport</keyword>
<dbReference type="PANTHER" id="PTHR46181:SF3">
    <property type="entry name" value="MITOCHONDRIAL GLYCINE TRANSPORTER"/>
    <property type="match status" value="1"/>
</dbReference>
<evidence type="ECO:0000256" key="9">
    <source>
        <dbReference type="ARBA" id="ARBA00034060"/>
    </source>
</evidence>
<comment type="similarity">
    <text evidence="10">Belongs to the mitochondrial carrier (TC 2.A.29) family. SLC25A38 subfamily.</text>
</comment>
<dbReference type="Pfam" id="PF00153">
    <property type="entry name" value="Mito_carr"/>
    <property type="match status" value="3"/>
</dbReference>
<dbReference type="PANTHER" id="PTHR46181">
    <property type="entry name" value="MITOCHONDRIAL GLYCINE TRANSPORTER"/>
    <property type="match status" value="1"/>
</dbReference>
<feature type="repeat" description="Solcar" evidence="11">
    <location>
        <begin position="146"/>
        <end position="230"/>
    </location>
</feature>
<keyword evidence="6 10" id="KW-1133">Transmembrane helix</keyword>
<dbReference type="GO" id="GO:0015187">
    <property type="term" value="F:glycine transmembrane transporter activity"/>
    <property type="evidence" value="ECO:0007669"/>
    <property type="project" value="UniProtKB-UniRule"/>
</dbReference>
<evidence type="ECO:0000256" key="3">
    <source>
        <dbReference type="ARBA" id="ARBA00022692"/>
    </source>
</evidence>
<organism evidence="13 14">
    <name type="scientific">Carpinus fangiana</name>
    <dbReference type="NCBI Taxonomy" id="176857"/>
    <lineage>
        <taxon>Eukaryota</taxon>
        <taxon>Viridiplantae</taxon>
        <taxon>Streptophyta</taxon>
        <taxon>Embryophyta</taxon>
        <taxon>Tracheophyta</taxon>
        <taxon>Spermatophyta</taxon>
        <taxon>Magnoliopsida</taxon>
        <taxon>eudicotyledons</taxon>
        <taxon>Gunneridae</taxon>
        <taxon>Pentapetalae</taxon>
        <taxon>rosids</taxon>
        <taxon>fabids</taxon>
        <taxon>Fagales</taxon>
        <taxon>Betulaceae</taxon>
        <taxon>Carpinus</taxon>
    </lineage>
</organism>
<evidence type="ECO:0000256" key="8">
    <source>
        <dbReference type="ARBA" id="ARBA00023136"/>
    </source>
</evidence>
<evidence type="ECO:0000313" key="13">
    <source>
        <dbReference type="EMBL" id="KAB8339251.1"/>
    </source>
</evidence>
<reference evidence="13 14" key="1">
    <citation type="submission" date="2019-06" db="EMBL/GenBank/DDBJ databases">
        <title>A chromosomal-level reference genome of Carpinus fangiana (Coryloideae, Betulaceae).</title>
        <authorList>
            <person name="Yang X."/>
            <person name="Wang Z."/>
            <person name="Zhang L."/>
            <person name="Hao G."/>
            <person name="Liu J."/>
            <person name="Yang Y."/>
        </authorList>
    </citation>
    <scope>NUCLEOTIDE SEQUENCE [LARGE SCALE GENOMIC DNA]</scope>
    <source>
        <strain evidence="13">Cfa_2016G</strain>
        <tissue evidence="13">Leaf</tissue>
    </source>
</reference>
<comment type="caution">
    <text evidence="13">The sequence shown here is derived from an EMBL/GenBank/DDBJ whole genome shotgun (WGS) entry which is preliminary data.</text>
</comment>
<dbReference type="SUPFAM" id="SSF103506">
    <property type="entry name" value="Mitochondrial carrier"/>
    <property type="match status" value="1"/>
</dbReference>